<dbReference type="GO" id="GO:0016491">
    <property type="term" value="F:oxidoreductase activity"/>
    <property type="evidence" value="ECO:0007669"/>
    <property type="project" value="UniProtKB-KW"/>
</dbReference>
<evidence type="ECO:0000259" key="3">
    <source>
        <dbReference type="Pfam" id="PF02826"/>
    </source>
</evidence>
<protein>
    <recommendedName>
        <fullName evidence="3">D-isomer specific 2-hydroxyacid dehydrogenase NAD-binding domain-containing protein</fullName>
    </recommendedName>
</protein>
<proteinExistence type="predicted"/>
<keyword evidence="5" id="KW-1185">Reference proteome</keyword>
<dbReference type="Gene3D" id="3.40.50.720">
    <property type="entry name" value="NAD(P)-binding Rossmann-like Domain"/>
    <property type="match status" value="2"/>
</dbReference>
<dbReference type="PANTHER" id="PTHR43333:SF1">
    <property type="entry name" value="D-ISOMER SPECIFIC 2-HYDROXYACID DEHYDROGENASE NAD-BINDING DOMAIN-CONTAINING PROTEIN"/>
    <property type="match status" value="1"/>
</dbReference>
<dbReference type="SUPFAM" id="SSF51735">
    <property type="entry name" value="NAD(P)-binding Rossmann-fold domains"/>
    <property type="match status" value="1"/>
</dbReference>
<dbReference type="PANTHER" id="PTHR43333">
    <property type="entry name" value="2-HACID_DH_C DOMAIN-CONTAINING PROTEIN"/>
    <property type="match status" value="1"/>
</dbReference>
<evidence type="ECO:0000313" key="4">
    <source>
        <dbReference type="EMBL" id="KAJ7381426.1"/>
    </source>
</evidence>
<sequence length="249" mass="28164">MAAACIRKTVKAVHISSVIPGLVNDLSKRCPHVKFINVPVGCSGEVEKLQEAKVILADPDTAPRHLSKLPELEWLQLTWAGIDGVVERVTPQQKSSMMFTRFGGVFGPAMAQYVVGHIVSWEREFRKMWSDQQECKWDEEWRQIGKYRVMPKLTIGILGLGDIGQTIAKACRALGMTVWGVGRRDKSDRQDFVDHYTTLSRLPEVLQSCDYFVIYCQVHLPLNISYLEVHLRVVKTIALFLLTLVEGIL</sequence>
<evidence type="ECO:0000256" key="2">
    <source>
        <dbReference type="ARBA" id="ARBA00023027"/>
    </source>
</evidence>
<keyword evidence="2" id="KW-0520">NAD</keyword>
<dbReference type="AlphaFoldDB" id="A0A9W9ZH34"/>
<dbReference type="EMBL" id="MU826350">
    <property type="protein sequence ID" value="KAJ7381426.1"/>
    <property type="molecule type" value="Genomic_DNA"/>
</dbReference>
<comment type="caution">
    <text evidence="4">The sequence shown here is derived from an EMBL/GenBank/DDBJ whole genome shotgun (WGS) entry which is preliminary data.</text>
</comment>
<reference evidence="4" key="1">
    <citation type="submission" date="2023-01" db="EMBL/GenBank/DDBJ databases">
        <title>Genome assembly of the deep-sea coral Lophelia pertusa.</title>
        <authorList>
            <person name="Herrera S."/>
            <person name="Cordes E."/>
        </authorList>
    </citation>
    <scope>NUCLEOTIDE SEQUENCE</scope>
    <source>
        <strain evidence="4">USNM1676648</strain>
        <tissue evidence="4">Polyp</tissue>
    </source>
</reference>
<dbReference type="GO" id="GO:0051287">
    <property type="term" value="F:NAD binding"/>
    <property type="evidence" value="ECO:0007669"/>
    <property type="project" value="InterPro"/>
</dbReference>
<evidence type="ECO:0000313" key="5">
    <source>
        <dbReference type="Proteomes" id="UP001163046"/>
    </source>
</evidence>
<evidence type="ECO:0000256" key="1">
    <source>
        <dbReference type="ARBA" id="ARBA00023002"/>
    </source>
</evidence>
<gene>
    <name evidence="4" type="ORF">OS493_001562</name>
</gene>
<dbReference type="InterPro" id="IPR006140">
    <property type="entry name" value="D-isomer_DH_NAD-bd"/>
</dbReference>
<organism evidence="4 5">
    <name type="scientific">Desmophyllum pertusum</name>
    <dbReference type="NCBI Taxonomy" id="174260"/>
    <lineage>
        <taxon>Eukaryota</taxon>
        <taxon>Metazoa</taxon>
        <taxon>Cnidaria</taxon>
        <taxon>Anthozoa</taxon>
        <taxon>Hexacorallia</taxon>
        <taxon>Scleractinia</taxon>
        <taxon>Caryophylliina</taxon>
        <taxon>Caryophylliidae</taxon>
        <taxon>Desmophyllum</taxon>
    </lineage>
</organism>
<keyword evidence="1" id="KW-0560">Oxidoreductase</keyword>
<feature type="domain" description="D-isomer specific 2-hydroxyacid dehydrogenase NAD-binding" evidence="3">
    <location>
        <begin position="116"/>
        <end position="217"/>
    </location>
</feature>
<dbReference type="InterPro" id="IPR036291">
    <property type="entry name" value="NAD(P)-bd_dom_sf"/>
</dbReference>
<accession>A0A9W9ZH34</accession>
<dbReference type="OrthoDB" id="298012at2759"/>
<name>A0A9W9ZH34_9CNID</name>
<dbReference type="Pfam" id="PF02826">
    <property type="entry name" value="2-Hacid_dh_C"/>
    <property type="match status" value="1"/>
</dbReference>
<dbReference type="Proteomes" id="UP001163046">
    <property type="component" value="Unassembled WGS sequence"/>
</dbReference>